<evidence type="ECO:0000313" key="3">
    <source>
        <dbReference type="Proteomes" id="UP000035067"/>
    </source>
</evidence>
<dbReference type="InterPro" id="IPR050218">
    <property type="entry name" value="LptD"/>
</dbReference>
<evidence type="ECO:0000313" key="2">
    <source>
        <dbReference type="EMBL" id="KKZ10754.1"/>
    </source>
</evidence>
<organism evidence="2 3">
    <name type="scientific">Candidatus Synechococcus spongiarum SP3</name>
    <dbReference type="NCBI Taxonomy" id="1604020"/>
    <lineage>
        <taxon>Bacteria</taxon>
        <taxon>Bacillati</taxon>
        <taxon>Cyanobacteriota</taxon>
        <taxon>Cyanophyceae</taxon>
        <taxon>Synechococcales</taxon>
        <taxon>Synechococcaceae</taxon>
        <taxon>Synechococcus</taxon>
    </lineage>
</organism>
<name>A0A0G2HK91_9SYNE</name>
<dbReference type="GO" id="GO:0009279">
    <property type="term" value="C:cell outer membrane"/>
    <property type="evidence" value="ECO:0007669"/>
    <property type="project" value="TreeGrafter"/>
</dbReference>
<dbReference type="AlphaFoldDB" id="A0A0G2HK91"/>
<gene>
    <name evidence="2" type="ORF">TE42_09535</name>
</gene>
<comment type="caution">
    <text evidence="2">The sequence shown here is derived from an EMBL/GenBank/DDBJ whole genome shotgun (WGS) entry which is preliminary data.</text>
</comment>
<dbReference type="GO" id="GO:1990351">
    <property type="term" value="C:transporter complex"/>
    <property type="evidence" value="ECO:0007669"/>
    <property type="project" value="TreeGrafter"/>
</dbReference>
<dbReference type="PANTHER" id="PTHR30189">
    <property type="entry name" value="LPS-ASSEMBLY PROTEIN"/>
    <property type="match status" value="1"/>
</dbReference>
<dbReference type="PANTHER" id="PTHR30189:SF1">
    <property type="entry name" value="LPS-ASSEMBLY PROTEIN LPTD"/>
    <property type="match status" value="1"/>
</dbReference>
<dbReference type="Proteomes" id="UP000035067">
    <property type="component" value="Unassembled WGS sequence"/>
</dbReference>
<reference evidence="2 3" key="1">
    <citation type="submission" date="2015-01" db="EMBL/GenBank/DDBJ databases">
        <title>Lifestyle Evolution in Cyanobacterial Symbionts of Sponges.</title>
        <authorList>
            <person name="Burgsdorf I."/>
            <person name="Slaby B.M."/>
            <person name="Handley K.M."/>
            <person name="Haber M."/>
            <person name="Blom J."/>
            <person name="Marshall C.W."/>
            <person name="Gilbert J.A."/>
            <person name="Hentschel U."/>
            <person name="Steindler L."/>
        </authorList>
    </citation>
    <scope>NUCLEOTIDE SEQUENCE [LARGE SCALE GENOMIC DNA]</scope>
    <source>
        <strain evidence="2">SP3</strain>
    </source>
</reference>
<sequence>MLAGVGSLGCVPALGTEVLTPVREDHAREDAKGSSAAWSRFNLIIRADRQYADLQQNHLVAEGNVRLRLAGGDLAAERVTYERVTGLLTATGAVRFQRGSQYLQASALRYNLDTRKGELRDVYGVVNLDRHSEDLDFRSSRVQPTAPTGAVDPDEPWPELPPMACPPLLRPPDGLNRPGGRAAIGQQSLAPPLGCPNPDGHAQHRQDLVLLPAEMSGSDEPPESNGQWSSPVNQRVHGITSRTGLQLEYRLVVANRDQSDGIKDDEEREGGEDPVIPAAFRTMEQSQTLSQERGQISRWRFQAQALFLTPDGWTSPLVVLTNDPLTPAQVILEGRDSEVREQADGSLILTSTTNRVLLDGRLSVPLPRRINLNNDRSSWSFLSDNTRRDGFYVEHRLAPRSLLGGELILRPQFMVDRALSGKIDTYPTGRRSSEATPVREAVSVGDLFGLDIRYRRPVGPQGQIQLRTDFPTLSPHHLANQMRAEASLQNPLTVPLLGETKATLSAAYQLSVWNGSLGEQDVYTAFGGFLEKDVQLPPWGSLRNHLFWRLGLQNINTTVFDTRDLSRKTWRASGYARLTSTLPIWQGEVLEDSTQALRYVPQPIRPEASLTTFLIAHSSSYGDHSGQRYYTLGILSDVATGNFSRPYVDYTKLSIGGSVSIVEQLSRFSFDRAVDLGLFHISWTQHLAGPLLLATSMSYNVDGRSEKYGNRVDSIFELKWQRRTYGLGLFYSPERKLGGLQIHVNGFDWRGTGTPFIPYTPSSWLHDNR</sequence>
<accession>A0A0G2HK91</accession>
<evidence type="ECO:0008006" key="4">
    <source>
        <dbReference type="Google" id="ProtNLM"/>
    </source>
</evidence>
<protein>
    <recommendedName>
        <fullName evidence="4">Organic solvent tolerance-like N-terminal domain-containing protein</fullName>
    </recommendedName>
</protein>
<dbReference type="Pfam" id="PF12600">
    <property type="entry name" value="DUF3769"/>
    <property type="match status" value="1"/>
</dbReference>
<dbReference type="InterPro" id="IPR022244">
    <property type="entry name" value="DUF3769"/>
</dbReference>
<dbReference type="PATRIC" id="fig|1604020.3.peg.2164"/>
<proteinExistence type="predicted"/>
<evidence type="ECO:0000256" key="1">
    <source>
        <dbReference type="SAM" id="MobiDB-lite"/>
    </source>
</evidence>
<feature type="compositionally biased region" description="Pro residues" evidence="1">
    <location>
        <begin position="158"/>
        <end position="170"/>
    </location>
</feature>
<dbReference type="EMBL" id="JXQG01000078">
    <property type="protein sequence ID" value="KKZ10754.1"/>
    <property type="molecule type" value="Genomic_DNA"/>
</dbReference>
<feature type="region of interest" description="Disordered" evidence="1">
    <location>
        <begin position="137"/>
        <end position="203"/>
    </location>
</feature>